<name>A0AAU7CKJ1_9BACT</name>
<evidence type="ECO:0000313" key="1">
    <source>
        <dbReference type="EMBL" id="XBH05518.1"/>
    </source>
</evidence>
<organism evidence="1">
    <name type="scientific">Singulisphaera sp. Ch08</name>
    <dbReference type="NCBI Taxonomy" id="3120278"/>
    <lineage>
        <taxon>Bacteria</taxon>
        <taxon>Pseudomonadati</taxon>
        <taxon>Planctomycetota</taxon>
        <taxon>Planctomycetia</taxon>
        <taxon>Isosphaerales</taxon>
        <taxon>Isosphaeraceae</taxon>
        <taxon>Singulisphaera</taxon>
    </lineage>
</organism>
<gene>
    <name evidence="1" type="ORF">V5E97_05730</name>
</gene>
<accession>A0AAU7CKJ1</accession>
<dbReference type="RefSeq" id="WP_406698342.1">
    <property type="nucleotide sequence ID" value="NZ_CP155447.1"/>
</dbReference>
<protein>
    <recommendedName>
        <fullName evidence="2">Transposase</fullName>
    </recommendedName>
</protein>
<proteinExistence type="predicted"/>
<dbReference type="EMBL" id="CP155447">
    <property type="protein sequence ID" value="XBH05518.1"/>
    <property type="molecule type" value="Genomic_DNA"/>
</dbReference>
<evidence type="ECO:0008006" key="2">
    <source>
        <dbReference type="Google" id="ProtNLM"/>
    </source>
</evidence>
<sequence>MPHSFCGVADTGRSQDVPPTAKLVDVGSIASDFESLSDPRHTRNRKHFMVDIAGIAFR</sequence>
<dbReference type="AlphaFoldDB" id="A0AAU7CKJ1"/>
<reference evidence="1" key="1">
    <citation type="submission" date="2024-05" db="EMBL/GenBank/DDBJ databases">
        <title>Planctomycetes of the genus Singulisphaera possess chitinolytic capabilities.</title>
        <authorList>
            <person name="Ivanova A."/>
        </authorList>
    </citation>
    <scope>NUCLEOTIDE SEQUENCE</scope>
    <source>
        <strain evidence="1">Ch08T</strain>
    </source>
</reference>